<dbReference type="KEGG" id="prel:PRELSG_1030000"/>
<dbReference type="EMBL" id="LN835305">
    <property type="protein sequence ID" value="CRH00644.1"/>
    <property type="molecule type" value="Genomic_DNA"/>
</dbReference>
<evidence type="ECO:0000256" key="1">
    <source>
        <dbReference type="SAM" id="Phobius"/>
    </source>
</evidence>
<dbReference type="Proteomes" id="UP000220158">
    <property type="component" value="Chromosome 10"/>
</dbReference>
<keyword evidence="1" id="KW-0812">Transmembrane</keyword>
<dbReference type="OMA" id="RENNHIN"/>
<sequence length="491" mass="60322">MKYIFILLFQFFILHLKTKLCNNYYEIFISDILINNVNFLFDKENYFYELKLNEYTSEIIISPLLNIWKYHIYIKNSLENDIFFNENTLEYLHNSENIKREELYLKKYFIYIDKKKVSFYDLPQSVPLKENEEKTITIFYEKSKKYKFKIKNNKKTSYFYLNNINLIDFSSNTHLLLNEEFRYNIYFYNSYVEENVKKIKVKGKCHNSQMYANGNLVFDNFIFYLNENTHNNVLIIECRKNEYFNNFTYKKKNNIFQNFFKKKHNSKIIYNQYSYDIMDKKKKILKNFLDKMKDNYQKIFEKKKMHKNEEINKINAKDILQNKTLHHNKVNSNVEKNNPKIKKVLRKFYFFNIFYDIPIRIPNYLYNLIDGNVCFLKYNKNAETVNEYICDTIHKKATFYSELNNKLFAFVKVSDKNKIYRFIDKVLNNTINFSSNIYLFLETYYDKKILKIKLKRDNTLFLYPIIFFLIFLFIINILILFYKFCINKRIQ</sequence>
<dbReference type="GeneID" id="39736767"/>
<feature type="signal peptide" evidence="2">
    <location>
        <begin position="1"/>
        <end position="23"/>
    </location>
</feature>
<feature type="transmembrane region" description="Helical" evidence="1">
    <location>
        <begin position="460"/>
        <end position="482"/>
    </location>
</feature>
<organism evidence="3 4">
    <name type="scientific">Plasmodium relictum</name>
    <dbReference type="NCBI Taxonomy" id="85471"/>
    <lineage>
        <taxon>Eukaryota</taxon>
        <taxon>Sar</taxon>
        <taxon>Alveolata</taxon>
        <taxon>Apicomplexa</taxon>
        <taxon>Aconoidasida</taxon>
        <taxon>Haemosporida</taxon>
        <taxon>Plasmodiidae</taxon>
        <taxon>Plasmodium</taxon>
        <taxon>Plasmodium (Haemamoeba)</taxon>
    </lineage>
</organism>
<keyword evidence="4" id="KW-1185">Reference proteome</keyword>
<keyword evidence="1" id="KW-1133">Transmembrane helix</keyword>
<dbReference type="OrthoDB" id="385699at2759"/>
<feature type="chain" id="PRO_5013062991" evidence="2">
    <location>
        <begin position="24"/>
        <end position="491"/>
    </location>
</feature>
<accession>A0A1J1H778</accession>
<keyword evidence="2" id="KW-0732">Signal</keyword>
<dbReference type="VEuPathDB" id="PlasmoDB:PRELSG_1030000"/>
<reference evidence="3 4" key="1">
    <citation type="submission" date="2015-04" db="EMBL/GenBank/DDBJ databases">
        <authorList>
            <consortium name="Pathogen Informatics"/>
        </authorList>
    </citation>
    <scope>NUCLEOTIDE SEQUENCE [LARGE SCALE GENOMIC DNA]</scope>
    <source>
        <strain evidence="3 4">SGS1</strain>
    </source>
</reference>
<proteinExistence type="predicted"/>
<name>A0A1J1H778_PLARL</name>
<keyword evidence="1" id="KW-0472">Membrane</keyword>
<dbReference type="AlphaFoldDB" id="A0A1J1H778"/>
<protein>
    <submittedName>
        <fullName evidence="3">Uncharacterized protein</fullName>
    </submittedName>
</protein>
<dbReference type="RefSeq" id="XP_028533647.1">
    <property type="nucleotide sequence ID" value="XM_028677238.1"/>
</dbReference>
<gene>
    <name evidence="3" type="ORF">PRELSG_1030000</name>
</gene>
<evidence type="ECO:0000313" key="4">
    <source>
        <dbReference type="Proteomes" id="UP000220158"/>
    </source>
</evidence>
<evidence type="ECO:0000256" key="2">
    <source>
        <dbReference type="SAM" id="SignalP"/>
    </source>
</evidence>
<evidence type="ECO:0000313" key="3">
    <source>
        <dbReference type="EMBL" id="CRH00644.1"/>
    </source>
</evidence>